<gene>
    <name evidence="1" type="ORF">TNIN_285771</name>
</gene>
<protein>
    <submittedName>
        <fullName evidence="1">Uncharacterized protein</fullName>
    </submittedName>
</protein>
<dbReference type="Proteomes" id="UP000886998">
    <property type="component" value="Unassembled WGS sequence"/>
</dbReference>
<comment type="caution">
    <text evidence="1">The sequence shown here is derived from an EMBL/GenBank/DDBJ whole genome shotgun (WGS) entry which is preliminary data.</text>
</comment>
<keyword evidence="2" id="KW-1185">Reference proteome</keyword>
<name>A0A8X7CQL0_9ARAC</name>
<evidence type="ECO:0000313" key="2">
    <source>
        <dbReference type="Proteomes" id="UP000886998"/>
    </source>
</evidence>
<sequence length="139" mass="16319">MDPGNLNKLSDYSALRTQFNFRIQSTKNLIEQSEIVLNYQEKIFSLDYSNFTELISQYSSLEGSELEKIKADFFETEVLMTRVKSLLEFMKKIHCRAKDKLEFKNLHVSEHDCRNEVTEIKRISSNCLKQQRLLSSAQI</sequence>
<dbReference type="OrthoDB" id="10470110at2759"/>
<proteinExistence type="predicted"/>
<dbReference type="AlphaFoldDB" id="A0A8X7CQL0"/>
<evidence type="ECO:0000313" key="1">
    <source>
        <dbReference type="EMBL" id="GFY76971.1"/>
    </source>
</evidence>
<dbReference type="EMBL" id="BMAV01022256">
    <property type="protein sequence ID" value="GFY76971.1"/>
    <property type="molecule type" value="Genomic_DNA"/>
</dbReference>
<reference evidence="1" key="1">
    <citation type="submission" date="2020-08" db="EMBL/GenBank/DDBJ databases">
        <title>Multicomponent nature underlies the extraordinary mechanical properties of spider dragline silk.</title>
        <authorList>
            <person name="Kono N."/>
            <person name="Nakamura H."/>
            <person name="Mori M."/>
            <person name="Yoshida Y."/>
            <person name="Ohtoshi R."/>
            <person name="Malay A.D."/>
            <person name="Moran D.A.P."/>
            <person name="Tomita M."/>
            <person name="Numata K."/>
            <person name="Arakawa K."/>
        </authorList>
    </citation>
    <scope>NUCLEOTIDE SEQUENCE</scope>
</reference>
<accession>A0A8X7CQL0</accession>
<organism evidence="1 2">
    <name type="scientific">Trichonephila inaurata madagascariensis</name>
    <dbReference type="NCBI Taxonomy" id="2747483"/>
    <lineage>
        <taxon>Eukaryota</taxon>
        <taxon>Metazoa</taxon>
        <taxon>Ecdysozoa</taxon>
        <taxon>Arthropoda</taxon>
        <taxon>Chelicerata</taxon>
        <taxon>Arachnida</taxon>
        <taxon>Araneae</taxon>
        <taxon>Araneomorphae</taxon>
        <taxon>Entelegynae</taxon>
        <taxon>Araneoidea</taxon>
        <taxon>Nephilidae</taxon>
        <taxon>Trichonephila</taxon>
        <taxon>Trichonephila inaurata</taxon>
    </lineage>
</organism>